<evidence type="ECO:0000313" key="1">
    <source>
        <dbReference type="EMBL" id="CAD7460587.1"/>
    </source>
</evidence>
<dbReference type="PRINTS" id="PR01698">
    <property type="entry name" value="CYTOFMRPINTP"/>
</dbReference>
<dbReference type="Pfam" id="PF05994">
    <property type="entry name" value="FragX_IP"/>
    <property type="match status" value="1"/>
</dbReference>
<dbReference type="GO" id="GO:0031267">
    <property type="term" value="F:small GTPase binding"/>
    <property type="evidence" value="ECO:0007669"/>
    <property type="project" value="InterPro"/>
</dbReference>
<name>A0A7R9ILD7_9NEOP</name>
<organism evidence="1">
    <name type="scientific">Timema tahoe</name>
    <dbReference type="NCBI Taxonomy" id="61484"/>
    <lineage>
        <taxon>Eukaryota</taxon>
        <taxon>Metazoa</taxon>
        <taxon>Ecdysozoa</taxon>
        <taxon>Arthropoda</taxon>
        <taxon>Hexapoda</taxon>
        <taxon>Insecta</taxon>
        <taxon>Pterygota</taxon>
        <taxon>Neoptera</taxon>
        <taxon>Polyneoptera</taxon>
        <taxon>Phasmatodea</taxon>
        <taxon>Timematodea</taxon>
        <taxon>Timematoidea</taxon>
        <taxon>Timematidae</taxon>
        <taxon>Timema</taxon>
    </lineage>
</organism>
<evidence type="ECO:0008006" key="2">
    <source>
        <dbReference type="Google" id="ProtNLM"/>
    </source>
</evidence>
<dbReference type="EMBL" id="OE003836">
    <property type="protein sequence ID" value="CAD7460587.1"/>
    <property type="molecule type" value="Genomic_DNA"/>
</dbReference>
<dbReference type="GO" id="GO:0030833">
    <property type="term" value="P:regulation of actin filament polymerization"/>
    <property type="evidence" value="ECO:0007669"/>
    <property type="project" value="InterPro"/>
</dbReference>
<reference evidence="1" key="1">
    <citation type="submission" date="2020-11" db="EMBL/GenBank/DDBJ databases">
        <authorList>
            <person name="Tran Van P."/>
        </authorList>
    </citation>
    <scope>NUCLEOTIDE SEQUENCE</scope>
</reference>
<sequence>MSIRERNQAVIVDPAKYGEKPETKQKRLEVKYSSLQIVPSVEKLGTPKQSMIAREGDLLTRERLCCGLSIFEVVLSRLRSFLDDPIWVGPAPTNGVMNVDECTEFHRLWSALQFVYCIPVGETEFTVEELFGEGLNWAGCTMIVLLGEQRRFEALDFCYHILRVQRVDGKDENVKGIALKRMVDRIRRFQVLNSQIFAVLNKFLKSSDSDVMSVEHVRCFPPPIHPTLAAQAHYYRPEHLRQTVQH</sequence>
<dbReference type="AlphaFoldDB" id="A0A7R9ILD7"/>
<protein>
    <recommendedName>
        <fullName evidence="2">Cytoplasmic FMR1-interacting protein</fullName>
    </recommendedName>
</protein>
<dbReference type="PIRSF" id="PIRSF008153">
    <property type="entry name" value="FMR1_interacting"/>
    <property type="match status" value="1"/>
</dbReference>
<dbReference type="InterPro" id="IPR008081">
    <property type="entry name" value="Cytoplasmic_FMR1-int"/>
</dbReference>
<proteinExistence type="predicted"/>
<dbReference type="PANTHER" id="PTHR12195">
    <property type="entry name" value="CYTOPLASMIC FMR1-INTERACTING PROTEIN-RELATED"/>
    <property type="match status" value="1"/>
</dbReference>
<gene>
    <name evidence="1" type="ORF">TTEB3V08_LOCUS8511</name>
</gene>
<accession>A0A7R9ILD7</accession>